<name>A0ABS4QF76_9NOCA</name>
<sequence>MAPASWNLGWNFAFRALQSAARTWCSAPSSRMNTLVGAHYTLLGDLSRAIAL</sequence>
<proteinExistence type="predicted"/>
<reference evidence="1 2" key="1">
    <citation type="submission" date="2021-03" db="EMBL/GenBank/DDBJ databases">
        <title>Sequencing the genomes of 1000 actinobacteria strains.</title>
        <authorList>
            <person name="Klenk H.-P."/>
        </authorList>
    </citation>
    <scope>NUCLEOTIDE SEQUENCE [LARGE SCALE GENOMIC DNA]</scope>
    <source>
        <strain evidence="1 2">DSM 45516</strain>
    </source>
</reference>
<keyword evidence="2" id="KW-1185">Reference proteome</keyword>
<gene>
    <name evidence="1" type="ORF">BJ987_003252</name>
</gene>
<protein>
    <submittedName>
        <fullName evidence="1">Uncharacterized protein</fullName>
    </submittedName>
</protein>
<evidence type="ECO:0000313" key="2">
    <source>
        <dbReference type="Proteomes" id="UP001519325"/>
    </source>
</evidence>
<accession>A0ABS4QF76</accession>
<comment type="caution">
    <text evidence="1">The sequence shown here is derived from an EMBL/GenBank/DDBJ whole genome shotgun (WGS) entry which is preliminary data.</text>
</comment>
<evidence type="ECO:0000313" key="1">
    <source>
        <dbReference type="EMBL" id="MBP2190351.1"/>
    </source>
</evidence>
<dbReference type="Proteomes" id="UP001519325">
    <property type="component" value="Unassembled WGS sequence"/>
</dbReference>
<dbReference type="EMBL" id="JAGGMR010000001">
    <property type="protein sequence ID" value="MBP2190351.1"/>
    <property type="molecule type" value="Genomic_DNA"/>
</dbReference>
<organism evidence="1 2">
    <name type="scientific">Nocardia goodfellowii</name>
    <dbReference type="NCBI Taxonomy" id="882446"/>
    <lineage>
        <taxon>Bacteria</taxon>
        <taxon>Bacillati</taxon>
        <taxon>Actinomycetota</taxon>
        <taxon>Actinomycetes</taxon>
        <taxon>Mycobacteriales</taxon>
        <taxon>Nocardiaceae</taxon>
        <taxon>Nocardia</taxon>
    </lineage>
</organism>
<dbReference type="RefSeq" id="WP_209890357.1">
    <property type="nucleotide sequence ID" value="NZ_JAGGMR010000001.1"/>
</dbReference>